<comment type="caution">
    <text evidence="3">The sequence shown here is derived from an EMBL/GenBank/DDBJ whole genome shotgun (WGS) entry which is preliminary data.</text>
</comment>
<dbReference type="RefSeq" id="WP_059036432.1">
    <property type="nucleotide sequence ID" value="NZ_JAADZU010000037.1"/>
</dbReference>
<protein>
    <submittedName>
        <fullName evidence="3">Uncharacterized protein</fullName>
    </submittedName>
</protein>
<sequence>MSDERDYDEVGFDPAEIGDVPDEPIDGSGSTVEPSTPKISVAVTAPVTDDEPAEDGPGAEEAVEYEYVYVDEHGNELPAPGDDVPSAPVVGDGPATTPVMSGRSKAVLAGVGVAVVAVVGVVAVGLSQIGGQNTLDDAKAAGQSKYAQASEKVAAKSGEVRGEVAETAIDACRTGKLAGPGGLGDAMADGTEQPKLKLDVVASTPLPGAFIQARTNADGVQGNPSLLQLTKTGWGVYTTVPLTRAEKKNRVDRPGFHKADVTVTDDAVRVTGDRAWAGGDVGGAGSCEPGSPGVYAATGQVPADAAGLVDGRASVDAIQGVAGEADKAVAIMGNSIALVKLVENTSEGGDASSSVVPSK</sequence>
<keyword evidence="4" id="KW-1185">Reference proteome</keyword>
<feature type="compositionally biased region" description="Acidic residues" evidence="1">
    <location>
        <begin position="48"/>
        <end position="58"/>
    </location>
</feature>
<proteinExistence type="predicted"/>
<keyword evidence="2" id="KW-0812">Transmembrane</keyword>
<keyword evidence="2" id="KW-0472">Membrane</keyword>
<gene>
    <name evidence="3" type="ORF">GYA93_12575</name>
</gene>
<feature type="compositionally biased region" description="Polar residues" evidence="1">
    <location>
        <begin position="28"/>
        <end position="38"/>
    </location>
</feature>
<evidence type="ECO:0000313" key="3">
    <source>
        <dbReference type="EMBL" id="NDK90406.1"/>
    </source>
</evidence>
<name>A0A7K3LQF2_9ACTN</name>
<reference evidence="3 4" key="1">
    <citation type="submission" date="2020-01" db="EMBL/GenBank/DDBJ databases">
        <title>Investigation of new actinobacteria for the biodesulphurisation of diesel fuel.</title>
        <authorList>
            <person name="Athi Narayanan S.M."/>
        </authorList>
    </citation>
    <scope>NUCLEOTIDE SEQUENCE [LARGE SCALE GENOMIC DNA]</scope>
    <source>
        <strain evidence="3 4">213E</strain>
    </source>
</reference>
<feature type="transmembrane region" description="Helical" evidence="2">
    <location>
        <begin position="106"/>
        <end position="126"/>
    </location>
</feature>
<evidence type="ECO:0000256" key="2">
    <source>
        <dbReference type="SAM" id="Phobius"/>
    </source>
</evidence>
<feature type="region of interest" description="Disordered" evidence="1">
    <location>
        <begin position="1"/>
        <end position="58"/>
    </location>
</feature>
<evidence type="ECO:0000313" key="4">
    <source>
        <dbReference type="Proteomes" id="UP000466307"/>
    </source>
</evidence>
<keyword evidence="2" id="KW-1133">Transmembrane helix</keyword>
<dbReference type="Proteomes" id="UP000466307">
    <property type="component" value="Unassembled WGS sequence"/>
</dbReference>
<accession>A0A7K3LQF2</accession>
<evidence type="ECO:0000256" key="1">
    <source>
        <dbReference type="SAM" id="MobiDB-lite"/>
    </source>
</evidence>
<dbReference type="AlphaFoldDB" id="A0A7K3LQF2"/>
<dbReference type="EMBL" id="JAADZU010000037">
    <property type="protein sequence ID" value="NDK90406.1"/>
    <property type="molecule type" value="Genomic_DNA"/>
</dbReference>
<organism evidence="3 4">
    <name type="scientific">Gordonia desulfuricans</name>
    <dbReference type="NCBI Taxonomy" id="89051"/>
    <lineage>
        <taxon>Bacteria</taxon>
        <taxon>Bacillati</taxon>
        <taxon>Actinomycetota</taxon>
        <taxon>Actinomycetes</taxon>
        <taxon>Mycobacteriales</taxon>
        <taxon>Gordoniaceae</taxon>
        <taxon>Gordonia</taxon>
    </lineage>
</organism>
<feature type="compositionally biased region" description="Acidic residues" evidence="1">
    <location>
        <begin position="1"/>
        <end position="11"/>
    </location>
</feature>